<dbReference type="Proteomes" id="UP000265828">
    <property type="component" value="Unassembled WGS sequence"/>
</dbReference>
<comment type="caution">
    <text evidence="1">The sequence shown here is derived from an EMBL/GenBank/DDBJ whole genome shotgun (WGS) entry which is preliminary data.</text>
</comment>
<dbReference type="AlphaFoldDB" id="A0A395X6U6"/>
<proteinExistence type="predicted"/>
<protein>
    <submittedName>
        <fullName evidence="1">Uncharacterized protein</fullName>
    </submittedName>
</protein>
<sequence>MVDYRNCTDDMFHRAMAMKNKDVDKIPTNYLYILYTKYKAEAVKLKTVDQLKAMEARERKKKYWNELYRRKTE</sequence>
<name>A0A395X6U6_9FIRM</name>
<evidence type="ECO:0000313" key="1">
    <source>
        <dbReference type="EMBL" id="RGV64209.1"/>
    </source>
</evidence>
<reference evidence="1 2" key="1">
    <citation type="submission" date="2018-08" db="EMBL/GenBank/DDBJ databases">
        <title>A genome reference for cultivated species of the human gut microbiota.</title>
        <authorList>
            <person name="Zou Y."/>
            <person name="Xue W."/>
            <person name="Luo G."/>
        </authorList>
    </citation>
    <scope>NUCLEOTIDE SEQUENCE [LARGE SCALE GENOMIC DNA]</scope>
    <source>
        <strain evidence="1 2">AF14-23</strain>
    </source>
</reference>
<gene>
    <name evidence="1" type="ORF">DWW07_08325</name>
</gene>
<dbReference type="RefSeq" id="WP_118051560.1">
    <property type="nucleotide sequence ID" value="NZ_QRZI01000005.1"/>
</dbReference>
<organism evidence="1 2">
    <name type="scientific">Blautia obeum</name>
    <dbReference type="NCBI Taxonomy" id="40520"/>
    <lineage>
        <taxon>Bacteria</taxon>
        <taxon>Bacillati</taxon>
        <taxon>Bacillota</taxon>
        <taxon>Clostridia</taxon>
        <taxon>Lachnospirales</taxon>
        <taxon>Lachnospiraceae</taxon>
        <taxon>Blautia</taxon>
    </lineage>
</organism>
<evidence type="ECO:0000313" key="2">
    <source>
        <dbReference type="Proteomes" id="UP000265828"/>
    </source>
</evidence>
<dbReference type="EMBL" id="QRZI01000005">
    <property type="protein sequence ID" value="RGV64209.1"/>
    <property type="molecule type" value="Genomic_DNA"/>
</dbReference>
<accession>A0A395X6U6</accession>